<protein>
    <submittedName>
        <fullName evidence="2">ARABIDOPSIS BETA-KETOACYL-ACP SYNTHETASE 2, BETA-KETOACYL-ACP SYNTHETASE 2</fullName>
    </submittedName>
</protein>
<evidence type="ECO:0000313" key="2">
    <source>
        <dbReference type="EMBL" id="GMI94566.1"/>
    </source>
</evidence>
<dbReference type="OrthoDB" id="1778806at2759"/>
<keyword evidence="1" id="KW-0732">Signal</keyword>
<accession>A0A9W7MBI3</accession>
<reference evidence="2" key="1">
    <citation type="submission" date="2023-05" db="EMBL/GenBank/DDBJ databases">
        <title>Genome and transcriptome analyses reveal genes involved in the formation of fine ridges on petal epidermal cells in Hibiscus trionum.</title>
        <authorList>
            <person name="Koshimizu S."/>
            <person name="Masuda S."/>
            <person name="Ishii T."/>
            <person name="Shirasu K."/>
            <person name="Hoshino A."/>
            <person name="Arita M."/>
        </authorList>
    </citation>
    <scope>NUCLEOTIDE SEQUENCE</scope>
    <source>
        <strain evidence="2">Hamamatsu line</strain>
    </source>
</reference>
<feature type="chain" id="PRO_5040873145" evidence="1">
    <location>
        <begin position="24"/>
        <end position="136"/>
    </location>
</feature>
<dbReference type="Proteomes" id="UP001165190">
    <property type="component" value="Unassembled WGS sequence"/>
</dbReference>
<comment type="caution">
    <text evidence="2">The sequence shown here is derived from an EMBL/GenBank/DDBJ whole genome shotgun (WGS) entry which is preliminary data.</text>
</comment>
<dbReference type="AlphaFoldDB" id="A0A9W7MBI3"/>
<feature type="signal peptide" evidence="1">
    <location>
        <begin position="1"/>
        <end position="23"/>
    </location>
</feature>
<gene>
    <name evidence="2" type="ORF">HRI_003125900</name>
</gene>
<organism evidence="2 3">
    <name type="scientific">Hibiscus trionum</name>
    <name type="common">Flower of an hour</name>
    <dbReference type="NCBI Taxonomy" id="183268"/>
    <lineage>
        <taxon>Eukaryota</taxon>
        <taxon>Viridiplantae</taxon>
        <taxon>Streptophyta</taxon>
        <taxon>Embryophyta</taxon>
        <taxon>Tracheophyta</taxon>
        <taxon>Spermatophyta</taxon>
        <taxon>Magnoliopsida</taxon>
        <taxon>eudicotyledons</taxon>
        <taxon>Gunneridae</taxon>
        <taxon>Pentapetalae</taxon>
        <taxon>rosids</taxon>
        <taxon>malvids</taxon>
        <taxon>Malvales</taxon>
        <taxon>Malvaceae</taxon>
        <taxon>Malvoideae</taxon>
        <taxon>Hibiscus</taxon>
    </lineage>
</organism>
<name>A0A9W7MBI3_HIBTR</name>
<evidence type="ECO:0000313" key="3">
    <source>
        <dbReference type="Proteomes" id="UP001165190"/>
    </source>
</evidence>
<dbReference type="EMBL" id="BSYR01000026">
    <property type="protein sequence ID" value="GMI94566.1"/>
    <property type="molecule type" value="Genomic_DNA"/>
</dbReference>
<sequence>MASSSLASLLCTWLVAACMSVTSRNDQSRSSLLSGSASSNTRLGHWARIGKKALLSKCCSGGTATNKDANLISSFRGSMAYCLAFEPCNEYYSSKKGIFFDQNGKFSYFFCSRNVSFNNIRKQRRLNREVPRSGNL</sequence>
<evidence type="ECO:0000256" key="1">
    <source>
        <dbReference type="SAM" id="SignalP"/>
    </source>
</evidence>
<proteinExistence type="predicted"/>
<keyword evidence="3" id="KW-1185">Reference proteome</keyword>